<dbReference type="Gene3D" id="3.30.420.10">
    <property type="entry name" value="Ribonuclease H-like superfamily/Ribonuclease H"/>
    <property type="match status" value="1"/>
</dbReference>
<protein>
    <recommendedName>
        <fullName evidence="5">RNase H type-1 domain-containing protein</fullName>
    </recommendedName>
</protein>
<dbReference type="Pfam" id="PF13966">
    <property type="entry name" value="zf-RVT"/>
    <property type="match status" value="1"/>
</dbReference>
<feature type="domain" description="Reverse transcriptase zinc-binding" evidence="2">
    <location>
        <begin position="23"/>
        <end position="91"/>
    </location>
</feature>
<dbReference type="SUPFAM" id="SSF53098">
    <property type="entry name" value="Ribonuclease H-like"/>
    <property type="match status" value="1"/>
</dbReference>
<dbReference type="InterPro" id="IPR002156">
    <property type="entry name" value="RNaseH_domain"/>
</dbReference>
<feature type="domain" description="RNase H type-1" evidence="1">
    <location>
        <begin position="106"/>
        <end position="205"/>
    </location>
</feature>
<sequence length="205" mass="23457">LWLSEDIIRRIVGIPPPHPSTGSNKIFWGRTSNGSHRVKLFILLILNQRLLTNVERVKRGIGHDSSCGIYGHHFEDILHVLRDCPAAKEIWTHVLMDRINGCFFAAGRAIRNRNGECIMRYNRHLGNCSVLDAELWGILDGLTLIHDRQYAGVMIQTNSLEAIKIIQDSSLSSSNFVLIRRIHFLLVNAELWVIQHFPRDHNKVV</sequence>
<dbReference type="PANTHER" id="PTHR47723">
    <property type="entry name" value="OS05G0353850 PROTEIN"/>
    <property type="match status" value="1"/>
</dbReference>
<evidence type="ECO:0000313" key="3">
    <source>
        <dbReference type="EMBL" id="MBA0829234.1"/>
    </source>
</evidence>
<dbReference type="GO" id="GO:0003676">
    <property type="term" value="F:nucleic acid binding"/>
    <property type="evidence" value="ECO:0007669"/>
    <property type="project" value="InterPro"/>
</dbReference>
<name>A0A7J9J5V2_9ROSI</name>
<dbReference type="InterPro" id="IPR053151">
    <property type="entry name" value="RNase_H-like"/>
</dbReference>
<dbReference type="InterPro" id="IPR026960">
    <property type="entry name" value="RVT-Znf"/>
</dbReference>
<dbReference type="InterPro" id="IPR012337">
    <property type="entry name" value="RNaseH-like_sf"/>
</dbReference>
<feature type="non-terminal residue" evidence="3">
    <location>
        <position position="205"/>
    </location>
</feature>
<keyword evidence="4" id="KW-1185">Reference proteome</keyword>
<dbReference type="PANTHER" id="PTHR47723:SF19">
    <property type="entry name" value="POLYNUCLEOTIDYL TRANSFERASE, RIBONUCLEASE H-LIKE SUPERFAMILY PROTEIN"/>
    <property type="match status" value="1"/>
</dbReference>
<feature type="non-terminal residue" evidence="3">
    <location>
        <position position="1"/>
    </location>
</feature>
<evidence type="ECO:0000313" key="4">
    <source>
        <dbReference type="Proteomes" id="UP000593575"/>
    </source>
</evidence>
<proteinExistence type="predicted"/>
<dbReference type="InterPro" id="IPR036397">
    <property type="entry name" value="RNaseH_sf"/>
</dbReference>
<evidence type="ECO:0008006" key="5">
    <source>
        <dbReference type="Google" id="ProtNLM"/>
    </source>
</evidence>
<gene>
    <name evidence="3" type="ORF">Goarm_013852</name>
</gene>
<dbReference type="AlphaFoldDB" id="A0A7J9J5V2"/>
<dbReference type="GO" id="GO:0004523">
    <property type="term" value="F:RNA-DNA hybrid ribonuclease activity"/>
    <property type="evidence" value="ECO:0007669"/>
    <property type="project" value="InterPro"/>
</dbReference>
<evidence type="ECO:0000259" key="1">
    <source>
        <dbReference type="Pfam" id="PF13456"/>
    </source>
</evidence>
<dbReference type="CDD" id="cd06222">
    <property type="entry name" value="RNase_H_like"/>
    <property type="match status" value="1"/>
</dbReference>
<dbReference type="EMBL" id="JABFAE010000006">
    <property type="protein sequence ID" value="MBA0829234.1"/>
    <property type="molecule type" value="Genomic_DNA"/>
</dbReference>
<dbReference type="Pfam" id="PF13456">
    <property type="entry name" value="RVT_3"/>
    <property type="match status" value="1"/>
</dbReference>
<comment type="caution">
    <text evidence="3">The sequence shown here is derived from an EMBL/GenBank/DDBJ whole genome shotgun (WGS) entry which is preliminary data.</text>
</comment>
<accession>A0A7J9J5V2</accession>
<dbReference type="InterPro" id="IPR044730">
    <property type="entry name" value="RNase_H-like_dom_plant"/>
</dbReference>
<dbReference type="Proteomes" id="UP000593575">
    <property type="component" value="Unassembled WGS sequence"/>
</dbReference>
<reference evidence="3 4" key="1">
    <citation type="journal article" date="2019" name="Genome Biol. Evol.">
        <title>Insights into the evolution of the New World diploid cottons (Gossypium, subgenus Houzingenia) based on genome sequencing.</title>
        <authorList>
            <person name="Grover C.E."/>
            <person name="Arick M.A. 2nd"/>
            <person name="Thrash A."/>
            <person name="Conover J.L."/>
            <person name="Sanders W.S."/>
            <person name="Peterson D.G."/>
            <person name="Frelichowski J.E."/>
            <person name="Scheffler J.A."/>
            <person name="Scheffler B.E."/>
            <person name="Wendel J.F."/>
        </authorList>
    </citation>
    <scope>NUCLEOTIDE SEQUENCE [LARGE SCALE GENOMIC DNA]</scope>
    <source>
        <strain evidence="3">6</strain>
        <tissue evidence="3">Leaf</tissue>
    </source>
</reference>
<organism evidence="3 4">
    <name type="scientific">Gossypium armourianum</name>
    <dbReference type="NCBI Taxonomy" id="34283"/>
    <lineage>
        <taxon>Eukaryota</taxon>
        <taxon>Viridiplantae</taxon>
        <taxon>Streptophyta</taxon>
        <taxon>Embryophyta</taxon>
        <taxon>Tracheophyta</taxon>
        <taxon>Spermatophyta</taxon>
        <taxon>Magnoliopsida</taxon>
        <taxon>eudicotyledons</taxon>
        <taxon>Gunneridae</taxon>
        <taxon>Pentapetalae</taxon>
        <taxon>rosids</taxon>
        <taxon>malvids</taxon>
        <taxon>Malvales</taxon>
        <taxon>Malvaceae</taxon>
        <taxon>Malvoideae</taxon>
        <taxon>Gossypium</taxon>
    </lineage>
</organism>
<evidence type="ECO:0000259" key="2">
    <source>
        <dbReference type="Pfam" id="PF13966"/>
    </source>
</evidence>